<accession>A0ABS8EQH9</accession>
<protein>
    <submittedName>
        <fullName evidence="2">DUF2911 domain-containing protein</fullName>
    </submittedName>
</protein>
<keyword evidence="3" id="KW-1185">Reference proteome</keyword>
<evidence type="ECO:0000313" key="2">
    <source>
        <dbReference type="EMBL" id="MCC1485489.1"/>
    </source>
</evidence>
<keyword evidence="1" id="KW-0732">Signal</keyword>
<reference evidence="3" key="2">
    <citation type="submission" date="2023-07" db="EMBL/GenBank/DDBJ databases">
        <title>Genome of Winogradskyella sp. E313.</title>
        <authorList>
            <person name="Zhou Y."/>
        </authorList>
    </citation>
    <scope>NUCLEOTIDE SEQUENCE [LARGE SCALE GENOMIC DNA]</scope>
    <source>
        <strain evidence="3">E313</strain>
    </source>
</reference>
<sequence>MKNSRLLTAVVFAFVLLLSTNVNAQKFPKLDASPMDVASFPNDYKVANKLVKVAYSRPQLKGRDMAKLAPNGKVWRTGANESAEITFYVDMKLDGKTIKAGTYSLATIPGEKEWTIIINSELNAWGAYFYKQENDVARFNVPATTADESLEEFAMVFTEADNGVHLNMGWGNTRVAVPFTK</sequence>
<evidence type="ECO:0000313" key="3">
    <source>
        <dbReference type="Proteomes" id="UP000778797"/>
    </source>
</evidence>
<dbReference type="InterPro" id="IPR021314">
    <property type="entry name" value="DUF2911"/>
</dbReference>
<evidence type="ECO:0000256" key="1">
    <source>
        <dbReference type="SAM" id="SignalP"/>
    </source>
</evidence>
<reference evidence="3" key="1">
    <citation type="submission" date="2021-03" db="EMBL/GenBank/DDBJ databases">
        <title>Genome of Cognatishimia sp. F0-27.</title>
        <authorList>
            <person name="Ping X."/>
        </authorList>
    </citation>
    <scope>NUCLEOTIDE SEQUENCE [LARGE SCALE GENOMIC DNA]</scope>
    <source>
        <strain evidence="3">E313</strain>
    </source>
</reference>
<feature type="chain" id="PRO_5045758299" evidence="1">
    <location>
        <begin position="25"/>
        <end position="181"/>
    </location>
</feature>
<feature type="signal peptide" evidence="1">
    <location>
        <begin position="1"/>
        <end position="24"/>
    </location>
</feature>
<dbReference type="EMBL" id="JAFMPT010000024">
    <property type="protein sequence ID" value="MCC1485489.1"/>
    <property type="molecule type" value="Genomic_DNA"/>
</dbReference>
<organism evidence="2 3">
    <name type="scientific">Winogradskyella immobilis</name>
    <dbReference type="NCBI Taxonomy" id="2816852"/>
    <lineage>
        <taxon>Bacteria</taxon>
        <taxon>Pseudomonadati</taxon>
        <taxon>Bacteroidota</taxon>
        <taxon>Flavobacteriia</taxon>
        <taxon>Flavobacteriales</taxon>
        <taxon>Flavobacteriaceae</taxon>
        <taxon>Winogradskyella</taxon>
    </lineage>
</organism>
<dbReference type="RefSeq" id="WP_227477981.1">
    <property type="nucleotide sequence ID" value="NZ_JAFMPT010000024.1"/>
</dbReference>
<dbReference type="Pfam" id="PF11138">
    <property type="entry name" value="DUF2911"/>
    <property type="match status" value="1"/>
</dbReference>
<comment type="caution">
    <text evidence="2">The sequence shown here is derived from an EMBL/GenBank/DDBJ whole genome shotgun (WGS) entry which is preliminary data.</text>
</comment>
<dbReference type="Proteomes" id="UP000778797">
    <property type="component" value="Unassembled WGS sequence"/>
</dbReference>
<name>A0ABS8EQH9_9FLAO</name>
<gene>
    <name evidence="2" type="ORF">J1C55_12860</name>
</gene>
<proteinExistence type="predicted"/>